<name>A0A7C8M0Z6_9PLEO</name>
<feature type="region of interest" description="Disordered" evidence="1">
    <location>
        <begin position="42"/>
        <end position="66"/>
    </location>
</feature>
<dbReference type="Proteomes" id="UP000481861">
    <property type="component" value="Unassembled WGS sequence"/>
</dbReference>
<comment type="caution">
    <text evidence="2">The sequence shown here is derived from an EMBL/GenBank/DDBJ whole genome shotgun (WGS) entry which is preliminary data.</text>
</comment>
<feature type="compositionally biased region" description="Pro residues" evidence="1">
    <location>
        <begin position="54"/>
        <end position="63"/>
    </location>
</feature>
<accession>A0A7C8M0Z6</accession>
<protein>
    <submittedName>
        <fullName evidence="2">Uncharacterized protein</fullName>
    </submittedName>
</protein>
<feature type="compositionally biased region" description="Low complexity" evidence="1">
    <location>
        <begin position="8"/>
        <end position="17"/>
    </location>
</feature>
<dbReference type="OrthoDB" id="3687466at2759"/>
<organism evidence="2 3">
    <name type="scientific">Massariosphaeria phaeospora</name>
    <dbReference type="NCBI Taxonomy" id="100035"/>
    <lineage>
        <taxon>Eukaryota</taxon>
        <taxon>Fungi</taxon>
        <taxon>Dikarya</taxon>
        <taxon>Ascomycota</taxon>
        <taxon>Pezizomycotina</taxon>
        <taxon>Dothideomycetes</taxon>
        <taxon>Pleosporomycetidae</taxon>
        <taxon>Pleosporales</taxon>
        <taxon>Pleosporales incertae sedis</taxon>
        <taxon>Massariosphaeria</taxon>
    </lineage>
</organism>
<reference evidence="2 3" key="1">
    <citation type="submission" date="2020-01" db="EMBL/GenBank/DDBJ databases">
        <authorList>
            <consortium name="DOE Joint Genome Institute"/>
            <person name="Haridas S."/>
            <person name="Albert R."/>
            <person name="Binder M."/>
            <person name="Bloem J."/>
            <person name="Labutti K."/>
            <person name="Salamov A."/>
            <person name="Andreopoulos B."/>
            <person name="Baker S.E."/>
            <person name="Barry K."/>
            <person name="Bills G."/>
            <person name="Bluhm B.H."/>
            <person name="Cannon C."/>
            <person name="Castanera R."/>
            <person name="Culley D.E."/>
            <person name="Daum C."/>
            <person name="Ezra D."/>
            <person name="Gonzalez J.B."/>
            <person name="Henrissat B."/>
            <person name="Kuo A."/>
            <person name="Liang C."/>
            <person name="Lipzen A."/>
            <person name="Lutzoni F."/>
            <person name="Magnuson J."/>
            <person name="Mondo S."/>
            <person name="Nolan M."/>
            <person name="Ohm R."/>
            <person name="Pangilinan J."/>
            <person name="Park H.-J.H."/>
            <person name="Ramirez L."/>
            <person name="Alfaro M."/>
            <person name="Sun H."/>
            <person name="Tritt A."/>
            <person name="Yoshinaga Y."/>
            <person name="Zwiers L.-H.L."/>
            <person name="Turgeon B.G."/>
            <person name="Goodwin S.B."/>
            <person name="Spatafora J.W."/>
            <person name="Crous P.W."/>
            <person name="Grigoriev I.V."/>
        </authorList>
    </citation>
    <scope>NUCLEOTIDE SEQUENCE [LARGE SCALE GENOMIC DNA]</scope>
    <source>
        <strain evidence="2 3">CBS 611.86</strain>
    </source>
</reference>
<sequence>MRPRTRTRTPPLSALLPSTPPATPPPASAPFLAATVAAAASSKSTASSTAPSPVSLPGPPPLSPSAAPAAALEVLRACRRGARERELADWHRLPLSGDEYSTLKNTLAADASLGLWVADKLRYNYSAAEQTLTLRMPAPPHDVFASRLESLLSAKLLALLPANTAAQPGDDILPSSSPTQEQHPPVSRLHGLVSSLSSASTSTSALQTLDQKSPDGQFHYKGHAVPPLVIEVGNSQTSESLTDAATSWIQNTEARTRTVITVDIEYQAPDQRNKPAALRKARQASYSVYTFEILHEDGEDFSSITTRYEDVAFREADPTKPGHSRTAPGELMLNLSDFCPRDALLDDDPNPTITITHRELHRILREGEQVERDKDEAQTIVARPIPKEWKLGSKRKREQVPPSDEDSPEDDKRNPRRAKASDPHFKAHRRPSGVAHRPRTRSQST</sequence>
<gene>
    <name evidence="2" type="ORF">BDV95DRAFT_600349</name>
</gene>
<evidence type="ECO:0000256" key="1">
    <source>
        <dbReference type="SAM" id="MobiDB-lite"/>
    </source>
</evidence>
<feature type="region of interest" description="Disordered" evidence="1">
    <location>
        <begin position="369"/>
        <end position="445"/>
    </location>
</feature>
<evidence type="ECO:0000313" key="3">
    <source>
        <dbReference type="Proteomes" id="UP000481861"/>
    </source>
</evidence>
<proteinExistence type="predicted"/>
<feature type="region of interest" description="Disordered" evidence="1">
    <location>
        <begin position="167"/>
        <end position="194"/>
    </location>
</feature>
<keyword evidence="3" id="KW-1185">Reference proteome</keyword>
<feature type="compositionally biased region" description="Basic residues" evidence="1">
    <location>
        <begin position="426"/>
        <end position="445"/>
    </location>
</feature>
<dbReference type="AlphaFoldDB" id="A0A7C8M0Z6"/>
<feature type="region of interest" description="Disordered" evidence="1">
    <location>
        <begin position="1"/>
        <end position="29"/>
    </location>
</feature>
<feature type="compositionally biased region" description="Low complexity" evidence="1">
    <location>
        <begin position="42"/>
        <end position="53"/>
    </location>
</feature>
<evidence type="ECO:0000313" key="2">
    <source>
        <dbReference type="EMBL" id="KAF2864678.1"/>
    </source>
</evidence>
<dbReference type="EMBL" id="JAADJZ010000041">
    <property type="protein sequence ID" value="KAF2864678.1"/>
    <property type="molecule type" value="Genomic_DNA"/>
</dbReference>
<feature type="compositionally biased region" description="Pro residues" evidence="1">
    <location>
        <begin position="18"/>
        <end position="28"/>
    </location>
</feature>